<evidence type="ECO:0008006" key="3">
    <source>
        <dbReference type="Google" id="ProtNLM"/>
    </source>
</evidence>
<dbReference type="eggNOG" id="ENOG502ZVFF">
    <property type="taxonomic scope" value="Bacteria"/>
</dbReference>
<accession>W5IHQ5</accession>
<comment type="caution">
    <text evidence="1">The sequence shown here is derived from an EMBL/GenBank/DDBJ whole genome shotgun (WGS) entry which is preliminary data.</text>
</comment>
<evidence type="ECO:0000313" key="2">
    <source>
        <dbReference type="Proteomes" id="UP000005777"/>
    </source>
</evidence>
<dbReference type="Gene3D" id="3.40.1000.10">
    <property type="entry name" value="Mog1/PsbP, alpha/beta/alpha sandwich"/>
    <property type="match status" value="1"/>
</dbReference>
<dbReference type="AlphaFoldDB" id="W5IHQ5"/>
<dbReference type="RefSeq" id="WP_006292339.1">
    <property type="nucleotide sequence ID" value="NZ_GG770225.1"/>
</dbReference>
<protein>
    <recommendedName>
        <fullName evidence="3">DUF1795 domain-containing protein</fullName>
    </recommendedName>
</protein>
<gene>
    <name evidence="1" type="ORF">HMPREF9020_00015</name>
</gene>
<keyword evidence="2" id="KW-1185">Reference proteome</keyword>
<dbReference type="HOGENOM" id="CLU_1668171_0_0_11"/>
<name>W5IHQ5_SCAIO</name>
<proteinExistence type="predicted"/>
<evidence type="ECO:0000313" key="1">
    <source>
        <dbReference type="EMBL" id="EFG26396.1"/>
    </source>
</evidence>
<dbReference type="Proteomes" id="UP000005777">
    <property type="component" value="Unassembled WGS sequence"/>
</dbReference>
<organism evidence="1 2">
    <name type="scientific">Scardovia inopinata F0304</name>
    <dbReference type="NCBI Taxonomy" id="641146"/>
    <lineage>
        <taxon>Bacteria</taxon>
        <taxon>Bacillati</taxon>
        <taxon>Actinomycetota</taxon>
        <taxon>Actinomycetes</taxon>
        <taxon>Bifidobacteriales</taxon>
        <taxon>Bifidobacteriaceae</taxon>
        <taxon>Scardovia</taxon>
    </lineage>
</organism>
<sequence length="158" mass="17634">MTHFPDTATVDIPGFSFELPQGWEIIHPDRVLFCLIHQQPGFSPNTVVALERRSADLTGETLMGEMSQYVASLKNSRITAQQGGTNSRGQDWNIIEYIYDHEIGTLAGSLAILTVKHDGVADTYRFHSTVTGQTAAQDLRTIHEFLETVTLDKEEAER</sequence>
<reference evidence="1 2" key="1">
    <citation type="submission" date="2012-01" db="EMBL/GenBank/DDBJ databases">
        <title>The Genome Sequence of Scardovia inopinata F0304.</title>
        <authorList>
            <consortium name="The Broad Institute Genome Sequencing Platform"/>
            <person name="Ward D."/>
            <person name="Earl A."/>
            <person name="Feldgarden M."/>
            <person name="Gevers D."/>
            <person name="Young S."/>
            <person name="Zeng Q."/>
            <person name="Koehrsen M."/>
            <person name="Alvarado L."/>
            <person name="Berlin A.M."/>
            <person name="Borenstein D."/>
            <person name="Chapman S.B."/>
            <person name="Chen Z."/>
            <person name="Engels R."/>
            <person name="Freedman E."/>
            <person name="Gellesch M."/>
            <person name="Goldberg J."/>
            <person name="Griggs A."/>
            <person name="Gujja S."/>
            <person name="Heilman E.R."/>
            <person name="Heiman D.I."/>
            <person name="Hepburn T.A."/>
            <person name="Howarth C."/>
            <person name="Jen D."/>
            <person name="Larson L."/>
            <person name="Mehta T."/>
            <person name="Park D."/>
            <person name="Pearson M."/>
            <person name="Richards J."/>
            <person name="Roberts A."/>
            <person name="Saif S."/>
            <person name="Shea T.D."/>
            <person name="Shenoy N."/>
            <person name="Sisk P."/>
            <person name="Stolte C."/>
            <person name="Sykes S.N."/>
            <person name="Walk T."/>
            <person name="White J."/>
            <person name="Yandava C."/>
            <person name="Izard J."/>
            <person name="Baranova O.V."/>
            <person name="Blanton J.M."/>
            <person name="Tanner A.C."/>
            <person name="Dewhirst F."/>
            <person name="Haas B."/>
            <person name="Nusbaum C."/>
            <person name="Birren B."/>
        </authorList>
    </citation>
    <scope>NUCLEOTIDE SEQUENCE [LARGE SCALE GENOMIC DNA]</scope>
    <source>
        <strain evidence="1 2">F0304</strain>
    </source>
</reference>
<dbReference type="EMBL" id="ADCX01000001">
    <property type="protein sequence ID" value="EFG26396.1"/>
    <property type="molecule type" value="Genomic_DNA"/>
</dbReference>